<dbReference type="Proteomes" id="UP000267821">
    <property type="component" value="Unassembled WGS sequence"/>
</dbReference>
<dbReference type="InterPro" id="IPR002018">
    <property type="entry name" value="CarbesteraseB"/>
</dbReference>
<dbReference type="GO" id="GO:0016787">
    <property type="term" value="F:hydrolase activity"/>
    <property type="evidence" value="ECO:0007669"/>
    <property type="project" value="UniProtKB-KW"/>
</dbReference>
<dbReference type="Gene3D" id="3.40.50.1820">
    <property type="entry name" value="alpha/beta hydrolase"/>
    <property type="match status" value="1"/>
</dbReference>
<evidence type="ECO:0000313" key="2">
    <source>
        <dbReference type="EMBL" id="RPB27342.1"/>
    </source>
</evidence>
<protein>
    <submittedName>
        <fullName evidence="2">Alpha/beta-hydrolase</fullName>
    </submittedName>
</protein>
<name>A0A3N4M1S4_9PEZI</name>
<dbReference type="InParanoid" id="A0A3N4M1S4"/>
<organism evidence="2 3">
    <name type="scientific">Terfezia boudieri ATCC MYA-4762</name>
    <dbReference type="NCBI Taxonomy" id="1051890"/>
    <lineage>
        <taxon>Eukaryota</taxon>
        <taxon>Fungi</taxon>
        <taxon>Dikarya</taxon>
        <taxon>Ascomycota</taxon>
        <taxon>Pezizomycotina</taxon>
        <taxon>Pezizomycetes</taxon>
        <taxon>Pezizales</taxon>
        <taxon>Pezizaceae</taxon>
        <taxon>Terfezia</taxon>
    </lineage>
</organism>
<dbReference type="SUPFAM" id="SSF53474">
    <property type="entry name" value="alpha/beta-Hydrolases"/>
    <property type="match status" value="1"/>
</dbReference>
<evidence type="ECO:0000259" key="1">
    <source>
        <dbReference type="Pfam" id="PF00135"/>
    </source>
</evidence>
<feature type="domain" description="Carboxylesterase type B" evidence="1">
    <location>
        <begin position="24"/>
        <end position="457"/>
    </location>
</feature>
<dbReference type="InterPro" id="IPR029058">
    <property type="entry name" value="AB_hydrolase_fold"/>
</dbReference>
<dbReference type="PANTHER" id="PTHR43142:SF5">
    <property type="entry name" value="CARBOXYLIC ESTER HYDROLASE"/>
    <property type="match status" value="1"/>
</dbReference>
<keyword evidence="3" id="KW-1185">Reference proteome</keyword>
<dbReference type="EMBL" id="ML121531">
    <property type="protein sequence ID" value="RPB27342.1"/>
    <property type="molecule type" value="Genomic_DNA"/>
</dbReference>
<evidence type="ECO:0000313" key="3">
    <source>
        <dbReference type="Proteomes" id="UP000267821"/>
    </source>
</evidence>
<dbReference type="Pfam" id="PF00135">
    <property type="entry name" value="COesterase"/>
    <property type="match status" value="1"/>
</dbReference>
<sequence length="544" mass="59862">MTITNVLYHPTLKSKLTGRVLLDGKVIQYCGIKFGNIPARFARSTHVDNYPPELDCTKYGPVAPQVPAPQAPSAIWALPPEFQKGPEFVIDEFECLNLIVSVPRGAKEGDSLPVLVFIHGGSNKVGSANIPLYDMSVLCAHSVEISKPVIMVAINYRVSIFGFGVLSDGTGANNGLYDQRLALQWIQKHIRGLGGDPTRVTLSGESAGAFGTDAHLHAKWSDERPELQLFRRAILLSGSLMSSRPRPAAVLNKVTRMYGAELDGEGDPEEKLKSADWKEIVGVLDRMREGVWVYTEDGEFLEKPFKPYTFVPEWCDGIMIGDCDYESLIFAEQVLGTPPVALVSAFQSLGETGEKIIKAYDISGHNVHGGALRFISDGFFIFPTERTIDHWKLKPGKHVHQYLMDQRNPWKPEAHGAHHAIDLLYLFGILSFAYNNEGAVKVGRAFQNDVLNFVTAEKEVLDQELGCDEKNIKAYGRPDGFVGVIPSERLGERRRVDLMKTVLTELGDEVVAKAVGTVLRLADIASDLGPTAARVGGYPLGIEY</sequence>
<dbReference type="AlphaFoldDB" id="A0A3N4M1S4"/>
<proteinExistence type="predicted"/>
<dbReference type="OrthoDB" id="3200163at2759"/>
<dbReference type="PANTHER" id="PTHR43142">
    <property type="entry name" value="CARBOXYLIC ESTER HYDROLASE"/>
    <property type="match status" value="1"/>
</dbReference>
<reference evidence="2 3" key="1">
    <citation type="journal article" date="2018" name="Nat. Ecol. Evol.">
        <title>Pezizomycetes genomes reveal the molecular basis of ectomycorrhizal truffle lifestyle.</title>
        <authorList>
            <person name="Murat C."/>
            <person name="Payen T."/>
            <person name="Noel B."/>
            <person name="Kuo A."/>
            <person name="Morin E."/>
            <person name="Chen J."/>
            <person name="Kohler A."/>
            <person name="Krizsan K."/>
            <person name="Balestrini R."/>
            <person name="Da Silva C."/>
            <person name="Montanini B."/>
            <person name="Hainaut M."/>
            <person name="Levati E."/>
            <person name="Barry K.W."/>
            <person name="Belfiori B."/>
            <person name="Cichocki N."/>
            <person name="Clum A."/>
            <person name="Dockter R.B."/>
            <person name="Fauchery L."/>
            <person name="Guy J."/>
            <person name="Iotti M."/>
            <person name="Le Tacon F."/>
            <person name="Lindquist E.A."/>
            <person name="Lipzen A."/>
            <person name="Malagnac F."/>
            <person name="Mello A."/>
            <person name="Molinier V."/>
            <person name="Miyauchi S."/>
            <person name="Poulain J."/>
            <person name="Riccioni C."/>
            <person name="Rubini A."/>
            <person name="Sitrit Y."/>
            <person name="Splivallo R."/>
            <person name="Traeger S."/>
            <person name="Wang M."/>
            <person name="Zifcakova L."/>
            <person name="Wipf D."/>
            <person name="Zambonelli A."/>
            <person name="Paolocci F."/>
            <person name="Nowrousian M."/>
            <person name="Ottonello S."/>
            <person name="Baldrian P."/>
            <person name="Spatafora J.W."/>
            <person name="Henrissat B."/>
            <person name="Nagy L.G."/>
            <person name="Aury J.M."/>
            <person name="Wincker P."/>
            <person name="Grigoriev I.V."/>
            <person name="Bonfante P."/>
            <person name="Martin F.M."/>
        </authorList>
    </citation>
    <scope>NUCLEOTIDE SEQUENCE [LARGE SCALE GENOMIC DNA]</scope>
    <source>
        <strain evidence="2 3">ATCC MYA-4762</strain>
    </source>
</reference>
<keyword evidence="2" id="KW-0378">Hydrolase</keyword>
<accession>A0A3N4M1S4</accession>
<dbReference type="STRING" id="1051890.A0A3N4M1S4"/>
<gene>
    <name evidence="2" type="ORF">L211DRAFT_834200</name>
</gene>